<evidence type="ECO:0000313" key="2">
    <source>
        <dbReference type="EMBL" id="KZT68733.1"/>
    </source>
</evidence>
<dbReference type="PROSITE" id="PS50097">
    <property type="entry name" value="BTB"/>
    <property type="match status" value="1"/>
</dbReference>
<proteinExistence type="predicted"/>
<gene>
    <name evidence="2" type="ORF">DAEQUDRAFT_811975</name>
</gene>
<dbReference type="Proteomes" id="UP000076727">
    <property type="component" value="Unassembled WGS sequence"/>
</dbReference>
<reference evidence="2 3" key="1">
    <citation type="journal article" date="2016" name="Mol. Biol. Evol.">
        <title>Comparative Genomics of Early-Diverging Mushroom-Forming Fungi Provides Insights into the Origins of Lignocellulose Decay Capabilities.</title>
        <authorList>
            <person name="Nagy L.G."/>
            <person name="Riley R."/>
            <person name="Tritt A."/>
            <person name="Adam C."/>
            <person name="Daum C."/>
            <person name="Floudas D."/>
            <person name="Sun H."/>
            <person name="Yadav J.S."/>
            <person name="Pangilinan J."/>
            <person name="Larsson K.H."/>
            <person name="Matsuura K."/>
            <person name="Barry K."/>
            <person name="Labutti K."/>
            <person name="Kuo R."/>
            <person name="Ohm R.A."/>
            <person name="Bhattacharya S.S."/>
            <person name="Shirouzu T."/>
            <person name="Yoshinaga Y."/>
            <person name="Martin F.M."/>
            <person name="Grigoriev I.V."/>
            <person name="Hibbett D.S."/>
        </authorList>
    </citation>
    <scope>NUCLEOTIDE SEQUENCE [LARGE SCALE GENOMIC DNA]</scope>
    <source>
        <strain evidence="2 3">L-15889</strain>
    </source>
</reference>
<dbReference type="OrthoDB" id="3036049at2759"/>
<dbReference type="STRING" id="1314783.A0A165PX76"/>
<dbReference type="SUPFAM" id="SSF54695">
    <property type="entry name" value="POZ domain"/>
    <property type="match status" value="1"/>
</dbReference>
<protein>
    <recommendedName>
        <fullName evidence="1">BTB domain-containing protein</fullName>
    </recommendedName>
</protein>
<dbReference type="AlphaFoldDB" id="A0A165PX76"/>
<dbReference type="InterPro" id="IPR011333">
    <property type="entry name" value="SKP1/BTB/POZ_sf"/>
</dbReference>
<sequence length="326" mass="35883">MDILTGLTPSKTLWYEDGNVILIAENQAFRVHRCVLSQHSPVFCDLFTVPQPSCALLVDNCSVIHLPDDPLHLQFFLSAIYDRSFFSGAGKFSEIAEVASGILSMAHKYDVQSFYEEAIYRLLEDYPATFDQFHSTEQYSLEPFEPAHHAGAIFVINAARRIHTPELLGFLPFAFYLCCLLDGEVLVQGVPRSNGELEKLSVEDLCRCINGKEELMKANAAATMCLGPFTENLAGDCKTLDTCKGALMKVTQDALEADIFSACDALTNIDDWIEETAKIHGMCALCTAHIESMHRVAQKEIWDGLGGIFVLLGGSSPSSNEVASGR</sequence>
<dbReference type="InterPro" id="IPR000210">
    <property type="entry name" value="BTB/POZ_dom"/>
</dbReference>
<dbReference type="EMBL" id="KV429064">
    <property type="protein sequence ID" value="KZT68733.1"/>
    <property type="molecule type" value="Genomic_DNA"/>
</dbReference>
<dbReference type="Gene3D" id="3.30.710.10">
    <property type="entry name" value="Potassium Channel Kv1.1, Chain A"/>
    <property type="match status" value="1"/>
</dbReference>
<keyword evidence="3" id="KW-1185">Reference proteome</keyword>
<dbReference type="SMART" id="SM00225">
    <property type="entry name" value="BTB"/>
    <property type="match status" value="1"/>
</dbReference>
<evidence type="ECO:0000259" key="1">
    <source>
        <dbReference type="PROSITE" id="PS50097"/>
    </source>
</evidence>
<organism evidence="2 3">
    <name type="scientific">Daedalea quercina L-15889</name>
    <dbReference type="NCBI Taxonomy" id="1314783"/>
    <lineage>
        <taxon>Eukaryota</taxon>
        <taxon>Fungi</taxon>
        <taxon>Dikarya</taxon>
        <taxon>Basidiomycota</taxon>
        <taxon>Agaricomycotina</taxon>
        <taxon>Agaricomycetes</taxon>
        <taxon>Polyporales</taxon>
        <taxon>Fomitopsis</taxon>
    </lineage>
</organism>
<accession>A0A165PX76</accession>
<name>A0A165PX76_9APHY</name>
<dbReference type="Pfam" id="PF00651">
    <property type="entry name" value="BTB"/>
    <property type="match status" value="1"/>
</dbReference>
<feature type="domain" description="BTB" evidence="1">
    <location>
        <begin position="18"/>
        <end position="82"/>
    </location>
</feature>
<evidence type="ECO:0000313" key="3">
    <source>
        <dbReference type="Proteomes" id="UP000076727"/>
    </source>
</evidence>
<dbReference type="CDD" id="cd18186">
    <property type="entry name" value="BTB_POZ_ZBTB_KLHL-like"/>
    <property type="match status" value="1"/>
</dbReference>